<dbReference type="Pfam" id="PF11659">
    <property type="entry name" value="DUF3261"/>
    <property type="match status" value="1"/>
</dbReference>
<dbReference type="KEGG" id="emo:DM558_05030"/>
<dbReference type="Proteomes" id="UP000273143">
    <property type="component" value="Chromosome"/>
</dbReference>
<dbReference type="InterPro" id="IPR021675">
    <property type="entry name" value="DUF3261"/>
</dbReference>
<sequence>MILLVCILLSGCASNSQTLTSAWLKKDVKVRLPAVTLSHDINKQQLLTAKVGNKTGSLITLLEVKDGRVVLMGLSTMGIRLFEATYDGQSIQVEKYITLLDLPPANQVLADIMLSYWPVKAWQNLLPNEWQLLDKGNKRLLIDDNQQVISEITYKQSSGEREPITIKNNYFNYFISIQDMEE</sequence>
<gene>
    <name evidence="1" type="ORF">DM558_05030</name>
</gene>
<proteinExistence type="predicted"/>
<dbReference type="AlphaFoldDB" id="A0A3S9XI89"/>
<name>A0A3S9XI89_9GAMM</name>
<accession>A0A3S9XI89</accession>
<protein>
    <submittedName>
        <fullName evidence="1">DUF3261 domain-containing protein</fullName>
    </submittedName>
</protein>
<evidence type="ECO:0000313" key="2">
    <source>
        <dbReference type="Proteomes" id="UP000273143"/>
    </source>
</evidence>
<reference evidence="2" key="1">
    <citation type="submission" date="2018-06" db="EMBL/GenBank/DDBJ databases">
        <title>Complete genome of Pseudomonas insecticola strain QZS01.</title>
        <authorList>
            <person name="Wang J."/>
            <person name="Su Q."/>
        </authorList>
    </citation>
    <scope>NUCLEOTIDE SEQUENCE [LARGE SCALE GENOMIC DNA]</scope>
    <source>
        <strain evidence="2">QZS01</strain>
    </source>
</reference>
<organism evidence="1 2">
    <name type="scientific">Entomomonas moraniae</name>
    <dbReference type="NCBI Taxonomy" id="2213226"/>
    <lineage>
        <taxon>Bacteria</taxon>
        <taxon>Pseudomonadati</taxon>
        <taxon>Pseudomonadota</taxon>
        <taxon>Gammaproteobacteria</taxon>
        <taxon>Pseudomonadales</taxon>
        <taxon>Pseudomonadaceae</taxon>
        <taxon>Entomomonas</taxon>
    </lineage>
</organism>
<evidence type="ECO:0000313" key="1">
    <source>
        <dbReference type="EMBL" id="AZS52177.1"/>
    </source>
</evidence>
<dbReference type="EMBL" id="CP029822">
    <property type="protein sequence ID" value="AZS52177.1"/>
    <property type="molecule type" value="Genomic_DNA"/>
</dbReference>
<keyword evidence="2" id="KW-1185">Reference proteome</keyword>